<name>A0A9W7CX14_9STRA</name>
<evidence type="ECO:0000256" key="3">
    <source>
        <dbReference type="ARBA" id="ARBA00022679"/>
    </source>
</evidence>
<protein>
    <recommendedName>
        <fullName evidence="2">DNA-directed DNA polymerase</fullName>
        <ecNumber evidence="2">2.7.7.7</ecNumber>
    </recommendedName>
</protein>
<dbReference type="InterPro" id="IPR004868">
    <property type="entry name" value="DNA-dir_DNA_pol_B_mt/vir"/>
</dbReference>
<dbReference type="PANTHER" id="PTHR48144">
    <property type="entry name" value="DNA-DIRECTED DNA POLYMERASE"/>
    <property type="match status" value="1"/>
</dbReference>
<evidence type="ECO:0000256" key="1">
    <source>
        <dbReference type="ARBA" id="ARBA00005755"/>
    </source>
</evidence>
<evidence type="ECO:0000256" key="8">
    <source>
        <dbReference type="ARBA" id="ARBA00049244"/>
    </source>
</evidence>
<comment type="similarity">
    <text evidence="1">Belongs to the DNA polymerase type-B family.</text>
</comment>
<dbReference type="PANTHER" id="PTHR48144:SF2">
    <property type="entry name" value="DNA-DIRECTED DNA POLYMERASE"/>
    <property type="match status" value="1"/>
</dbReference>
<comment type="caution">
    <text evidence="10">The sequence shown here is derived from an EMBL/GenBank/DDBJ whole genome shotgun (WGS) entry which is preliminary data.</text>
</comment>
<dbReference type="Proteomes" id="UP001165083">
    <property type="component" value="Unassembled WGS sequence"/>
</dbReference>
<comment type="catalytic activity">
    <reaction evidence="8">
        <text>DNA(n) + a 2'-deoxyribonucleoside 5'-triphosphate = DNA(n+1) + diphosphate</text>
        <dbReference type="Rhea" id="RHEA:22508"/>
        <dbReference type="Rhea" id="RHEA-COMP:17339"/>
        <dbReference type="Rhea" id="RHEA-COMP:17340"/>
        <dbReference type="ChEBI" id="CHEBI:33019"/>
        <dbReference type="ChEBI" id="CHEBI:61560"/>
        <dbReference type="ChEBI" id="CHEBI:173112"/>
        <dbReference type="EC" id="2.7.7.7"/>
    </reaction>
</comment>
<gene>
    <name evidence="10" type="ORF">Plil01_001702500</name>
</gene>
<evidence type="ECO:0000313" key="11">
    <source>
        <dbReference type="Proteomes" id="UP001165083"/>
    </source>
</evidence>
<evidence type="ECO:0000256" key="4">
    <source>
        <dbReference type="ARBA" id="ARBA00022695"/>
    </source>
</evidence>
<organism evidence="10 11">
    <name type="scientific">Phytophthora lilii</name>
    <dbReference type="NCBI Taxonomy" id="2077276"/>
    <lineage>
        <taxon>Eukaryota</taxon>
        <taxon>Sar</taxon>
        <taxon>Stramenopiles</taxon>
        <taxon>Oomycota</taxon>
        <taxon>Peronosporomycetes</taxon>
        <taxon>Peronosporales</taxon>
        <taxon>Peronosporaceae</taxon>
        <taxon>Phytophthora</taxon>
    </lineage>
</organism>
<dbReference type="GO" id="GO:0003887">
    <property type="term" value="F:DNA-directed DNA polymerase activity"/>
    <property type="evidence" value="ECO:0007669"/>
    <property type="project" value="UniProtKB-KW"/>
</dbReference>
<sequence>MIVGKQALEDIERFQGAKYTIIEGIYWNEGFNNQITKTIRKMFNARLQYKAEGNPLQNVLKLMMNSSYGKLLMKPIVKKKVFVSGGQKKIDEYTRKNIHRMISRTPISDKIALFEEHKSLTQHFSPIHLGIQILDSSKIYYRLLYYNSEKMSFPIMLNINNRVSQHQYKYTFSRPVDLSKFEIGLGSISMYYSWMAITAERGNNKFRVVWPTGTTTQTFMITIPDGTYEMSDLNNYLQWWSIQNNLYLTNSTTGQNYYFISVAANPSSYDIQFTMQPYKAVSGYTAASGALAFSTSGYTPQIQIIDSGNNSFSSIVGLSQGTYPPAQQATLYSVLSDLVPQIDPVSSVIVGVSNLQNPLASNNQVLHSFTSAGVGFGGLIPTSQGQGISYCPMQGTTNELLVSFYNDRMLPLKITDPNLCIRLLIRPKKSDIMDF</sequence>
<dbReference type="AlphaFoldDB" id="A0A9W7CX14"/>
<dbReference type="GO" id="GO:0006260">
    <property type="term" value="P:DNA replication"/>
    <property type="evidence" value="ECO:0007669"/>
    <property type="project" value="UniProtKB-KW"/>
</dbReference>
<evidence type="ECO:0000256" key="6">
    <source>
        <dbReference type="ARBA" id="ARBA00022932"/>
    </source>
</evidence>
<evidence type="ECO:0000256" key="7">
    <source>
        <dbReference type="ARBA" id="ARBA00023125"/>
    </source>
</evidence>
<dbReference type="EMBL" id="BSXW01003501">
    <property type="protein sequence ID" value="GMF46207.1"/>
    <property type="molecule type" value="Genomic_DNA"/>
</dbReference>
<keyword evidence="7" id="KW-0238">DNA-binding</keyword>
<keyword evidence="4" id="KW-0548">Nucleotidyltransferase</keyword>
<feature type="domain" description="DNA-directed DNA polymerase family B mitochondria/virus" evidence="9">
    <location>
        <begin position="18"/>
        <end position="102"/>
    </location>
</feature>
<evidence type="ECO:0000259" key="9">
    <source>
        <dbReference type="Pfam" id="PF03175"/>
    </source>
</evidence>
<dbReference type="GO" id="GO:0000166">
    <property type="term" value="F:nucleotide binding"/>
    <property type="evidence" value="ECO:0007669"/>
    <property type="project" value="InterPro"/>
</dbReference>
<dbReference type="Pfam" id="PF03175">
    <property type="entry name" value="DNA_pol_B_2"/>
    <property type="match status" value="1"/>
</dbReference>
<dbReference type="SUPFAM" id="SSF56672">
    <property type="entry name" value="DNA/RNA polymerases"/>
    <property type="match status" value="1"/>
</dbReference>
<keyword evidence="11" id="KW-1185">Reference proteome</keyword>
<keyword evidence="3" id="KW-0808">Transferase</keyword>
<dbReference type="GO" id="GO:0003677">
    <property type="term" value="F:DNA binding"/>
    <property type="evidence" value="ECO:0007669"/>
    <property type="project" value="UniProtKB-KW"/>
</dbReference>
<dbReference type="InterPro" id="IPR043502">
    <property type="entry name" value="DNA/RNA_pol_sf"/>
</dbReference>
<keyword evidence="5" id="KW-0235">DNA replication</keyword>
<dbReference type="EC" id="2.7.7.7" evidence="2"/>
<reference evidence="10" key="1">
    <citation type="submission" date="2023-04" db="EMBL/GenBank/DDBJ databases">
        <title>Phytophthora lilii NBRC 32176.</title>
        <authorList>
            <person name="Ichikawa N."/>
            <person name="Sato H."/>
            <person name="Tonouchi N."/>
        </authorList>
    </citation>
    <scope>NUCLEOTIDE SEQUENCE</scope>
    <source>
        <strain evidence="10">NBRC 32176</strain>
    </source>
</reference>
<evidence type="ECO:0000313" key="10">
    <source>
        <dbReference type="EMBL" id="GMF46207.1"/>
    </source>
</evidence>
<evidence type="ECO:0000256" key="5">
    <source>
        <dbReference type="ARBA" id="ARBA00022705"/>
    </source>
</evidence>
<evidence type="ECO:0000256" key="2">
    <source>
        <dbReference type="ARBA" id="ARBA00012417"/>
    </source>
</evidence>
<proteinExistence type="inferred from homology"/>
<accession>A0A9W7CX14</accession>
<dbReference type="OrthoDB" id="121002at2759"/>
<keyword evidence="6" id="KW-0239">DNA-directed DNA polymerase</keyword>